<organism evidence="3 4">
    <name type="scientific">Diversispora eburnea</name>
    <dbReference type="NCBI Taxonomy" id="1213867"/>
    <lineage>
        <taxon>Eukaryota</taxon>
        <taxon>Fungi</taxon>
        <taxon>Fungi incertae sedis</taxon>
        <taxon>Mucoromycota</taxon>
        <taxon>Glomeromycotina</taxon>
        <taxon>Glomeromycetes</taxon>
        <taxon>Diversisporales</taxon>
        <taxon>Diversisporaceae</taxon>
        <taxon>Diversispora</taxon>
    </lineage>
</organism>
<reference evidence="3" key="1">
    <citation type="submission" date="2021-06" db="EMBL/GenBank/DDBJ databases">
        <authorList>
            <person name="Kallberg Y."/>
            <person name="Tangrot J."/>
            <person name="Rosling A."/>
        </authorList>
    </citation>
    <scope>NUCLEOTIDE SEQUENCE</scope>
    <source>
        <strain evidence="3">AZ414A</strain>
    </source>
</reference>
<dbReference type="Gene3D" id="3.40.605.10">
    <property type="entry name" value="Aldehyde Dehydrogenase, Chain A, domain 1"/>
    <property type="match status" value="1"/>
</dbReference>
<dbReference type="GO" id="GO:0006210">
    <property type="term" value="P:thymine catabolic process"/>
    <property type="evidence" value="ECO:0007669"/>
    <property type="project" value="TreeGrafter"/>
</dbReference>
<dbReference type="InterPro" id="IPR010061">
    <property type="entry name" value="MeMal-semiAld_DH"/>
</dbReference>
<name>A0A9N9C0B4_9GLOM</name>
<dbReference type="Proteomes" id="UP000789706">
    <property type="component" value="Unassembled WGS sequence"/>
</dbReference>
<dbReference type="PANTHER" id="PTHR43866:SF3">
    <property type="entry name" value="METHYLMALONATE-SEMIALDEHYDE DEHYDROGENASE [ACYLATING], MITOCHONDRIAL"/>
    <property type="match status" value="1"/>
</dbReference>
<comment type="caution">
    <text evidence="3">The sequence shown here is derived from an EMBL/GenBank/DDBJ whole genome shotgun (WGS) entry which is preliminary data.</text>
</comment>
<dbReference type="PANTHER" id="PTHR43866">
    <property type="entry name" value="MALONATE-SEMIALDEHYDE DEHYDROGENASE"/>
    <property type="match status" value="1"/>
</dbReference>
<evidence type="ECO:0000313" key="3">
    <source>
        <dbReference type="EMBL" id="CAG8584566.1"/>
    </source>
</evidence>
<dbReference type="SUPFAM" id="SSF53720">
    <property type="entry name" value="ALDH-like"/>
    <property type="match status" value="1"/>
</dbReference>
<comment type="similarity">
    <text evidence="1">Belongs to the aldehyde dehydrogenase family.</text>
</comment>
<feature type="domain" description="Aldehyde dehydrogenase" evidence="2">
    <location>
        <begin position="38"/>
        <end position="146"/>
    </location>
</feature>
<evidence type="ECO:0000256" key="1">
    <source>
        <dbReference type="ARBA" id="ARBA00009986"/>
    </source>
</evidence>
<dbReference type="GO" id="GO:0004491">
    <property type="term" value="F:methylmalonate-semialdehyde dehydrogenase (acylating, NAD) activity"/>
    <property type="evidence" value="ECO:0007669"/>
    <property type="project" value="InterPro"/>
</dbReference>
<protein>
    <submittedName>
        <fullName evidence="3">2661_t:CDS:1</fullName>
    </submittedName>
</protein>
<dbReference type="InterPro" id="IPR016162">
    <property type="entry name" value="Ald_DH_N"/>
</dbReference>
<dbReference type="GO" id="GO:0006574">
    <property type="term" value="P:L-valine catabolic process"/>
    <property type="evidence" value="ECO:0007669"/>
    <property type="project" value="TreeGrafter"/>
</dbReference>
<dbReference type="EMBL" id="CAJVPK010001386">
    <property type="protein sequence ID" value="CAG8584566.1"/>
    <property type="molecule type" value="Genomic_DNA"/>
</dbReference>
<keyword evidence="4" id="KW-1185">Reference proteome</keyword>
<dbReference type="InterPro" id="IPR015590">
    <property type="entry name" value="Aldehyde_DH_dom"/>
</dbReference>
<dbReference type="GO" id="GO:0005739">
    <property type="term" value="C:mitochondrion"/>
    <property type="evidence" value="ECO:0007669"/>
    <property type="project" value="TreeGrafter"/>
</dbReference>
<dbReference type="OrthoDB" id="310895at2759"/>
<proteinExistence type="inferred from homology"/>
<gene>
    <name evidence="3" type="ORF">DEBURN_LOCUS8741</name>
</gene>
<dbReference type="Pfam" id="PF00171">
    <property type="entry name" value="Aldedh"/>
    <property type="match status" value="1"/>
</dbReference>
<evidence type="ECO:0000313" key="4">
    <source>
        <dbReference type="Proteomes" id="UP000789706"/>
    </source>
</evidence>
<dbReference type="InterPro" id="IPR016161">
    <property type="entry name" value="Ald_DH/histidinol_DH"/>
</dbReference>
<evidence type="ECO:0000259" key="2">
    <source>
        <dbReference type="Pfam" id="PF00171"/>
    </source>
</evidence>
<dbReference type="AlphaFoldDB" id="A0A9N9C0B4"/>
<sequence length="194" mass="21782">MKATCEQVTLTLQELRNAVDNFADTFKISRMFINYYKWLNKACNITNLLMGEFFAVSTNMDTYTIREPSSITAGICPFNSLDMTPLWMFPLSIASENTMIIKPSEKDPDATIILAELVKEARVPLGIRNIVHGPINIEDFLCDDDHKKNNFFCSCPFIMGVVAARNADSDAFDFSSASALSSINFSCEVYEQIL</sequence>
<accession>A0A9N9C0B4</accession>